<feature type="region of interest" description="Disordered" evidence="2">
    <location>
        <begin position="130"/>
        <end position="167"/>
    </location>
</feature>
<organism evidence="3 4">
    <name type="scientific">Peptidiphaga gingivicola</name>
    <dbReference type="NCBI Taxonomy" id="2741497"/>
    <lineage>
        <taxon>Bacteria</taxon>
        <taxon>Bacillati</taxon>
        <taxon>Actinomycetota</taxon>
        <taxon>Actinomycetes</taxon>
        <taxon>Actinomycetales</taxon>
        <taxon>Actinomycetaceae</taxon>
        <taxon>Peptidiphaga</taxon>
    </lineage>
</organism>
<sequence>MELPEFSSSLEGIQARLDEQLAEAQRNVQRAEVFAAQAQDLKAFVRSEGGEVSVEVDGGGVPLDVKVTAKAFSLTPEALSQLILDVVRQAHCEAVQKYEDLARSNFGDSATTEQLVSQARQRLRAYGCDAGEGRLGDSEAGRSESGGVEAGTGEADASDGRSESPIS</sequence>
<dbReference type="Gene3D" id="3.30.1310.10">
    <property type="entry name" value="Nucleoid-associated protein YbaB-like domain"/>
    <property type="match status" value="1"/>
</dbReference>
<feature type="coiled-coil region" evidence="1">
    <location>
        <begin position="14"/>
        <end position="41"/>
    </location>
</feature>
<feature type="compositionally biased region" description="Basic and acidic residues" evidence="2">
    <location>
        <begin position="158"/>
        <end position="167"/>
    </location>
</feature>
<evidence type="ECO:0008006" key="5">
    <source>
        <dbReference type="Google" id="ProtNLM"/>
    </source>
</evidence>
<keyword evidence="1" id="KW-0175">Coiled coil</keyword>
<dbReference type="RefSeq" id="WP_009199171.1">
    <property type="nucleotide sequence ID" value="NZ_LVZK01000001.1"/>
</dbReference>
<dbReference type="Pfam" id="PF02575">
    <property type="entry name" value="YbaB_DNA_bd"/>
    <property type="match status" value="1"/>
</dbReference>
<evidence type="ECO:0000313" key="4">
    <source>
        <dbReference type="Proteomes" id="UP000078368"/>
    </source>
</evidence>
<dbReference type="AlphaFoldDB" id="A0A179B4J4"/>
<evidence type="ECO:0000256" key="1">
    <source>
        <dbReference type="SAM" id="Coils"/>
    </source>
</evidence>
<keyword evidence="4" id="KW-1185">Reference proteome</keyword>
<proteinExistence type="predicted"/>
<dbReference type="Proteomes" id="UP000078368">
    <property type="component" value="Unassembled WGS sequence"/>
</dbReference>
<gene>
    <name evidence="3" type="ORF">A4H34_05520</name>
</gene>
<dbReference type="InterPro" id="IPR036894">
    <property type="entry name" value="YbaB-like_sf"/>
</dbReference>
<dbReference type="EMBL" id="LVZK01000001">
    <property type="protein sequence ID" value="OAP86587.1"/>
    <property type="molecule type" value="Genomic_DNA"/>
</dbReference>
<protein>
    <recommendedName>
        <fullName evidence="5">DNA-binding protein</fullName>
    </recommendedName>
</protein>
<evidence type="ECO:0000313" key="3">
    <source>
        <dbReference type="EMBL" id="OAP86587.1"/>
    </source>
</evidence>
<evidence type="ECO:0000256" key="2">
    <source>
        <dbReference type="SAM" id="MobiDB-lite"/>
    </source>
</evidence>
<dbReference type="GO" id="GO:0003677">
    <property type="term" value="F:DNA binding"/>
    <property type="evidence" value="ECO:0007669"/>
    <property type="project" value="InterPro"/>
</dbReference>
<dbReference type="InterPro" id="IPR004401">
    <property type="entry name" value="YbaB/EbfC"/>
</dbReference>
<name>A0A179B4J4_9ACTO</name>
<dbReference type="SUPFAM" id="SSF82607">
    <property type="entry name" value="YbaB-like"/>
    <property type="match status" value="1"/>
</dbReference>
<reference evidence="3 4" key="1">
    <citation type="submission" date="2016-04" db="EMBL/GenBank/DDBJ databases">
        <title>Peptidophaga gingivicola gen. nov., sp. nov., isolated from human subgingival plaque.</title>
        <authorList>
            <person name="Beall C.J."/>
            <person name="Mokrzan E.M."/>
            <person name="Griffen A.L."/>
            <person name="Leys E.J."/>
        </authorList>
    </citation>
    <scope>NUCLEOTIDE SEQUENCE [LARGE SCALE GENOMIC DNA]</scope>
    <source>
        <strain evidence="3 4">BA112</strain>
    </source>
</reference>
<comment type="caution">
    <text evidence="3">The sequence shown here is derived from an EMBL/GenBank/DDBJ whole genome shotgun (WGS) entry which is preliminary data.</text>
</comment>
<accession>A0A179B4J4</accession>
<feature type="compositionally biased region" description="Basic and acidic residues" evidence="2">
    <location>
        <begin position="131"/>
        <end position="142"/>
    </location>
</feature>